<dbReference type="Proteomes" id="UP000048984">
    <property type="component" value="Unassembled WGS sequence"/>
</dbReference>
<sequence>MTDIPIETAPPRVRYLAGALYGLGAIAIWSSWMAITRLGITTTLTTLDIVMLRFVTAGIILAPVLVKRGLAVDRLGWPRIAIFVVCAGAPYGVLAAGGLRFAPVAHGGILIPGVMPLFVALLSALLFRERFSAARKTGYGLILVGILVIAGLTALTPGETKTIGHLLFLSAAFVWACYTVALRGISIDPLHAAAIISVGSAILFLPFYLAIHGFAPLGASTGELVFQAIFQGVVATILSLVLFAKAVSILGPSSGAAFGALVPAVSTLLAIPILGEIPAPLDWFGILAVTLGVYLASGGPLPRLRR</sequence>
<keyword evidence="5 6" id="KW-0472">Membrane</keyword>
<evidence type="ECO:0000256" key="1">
    <source>
        <dbReference type="ARBA" id="ARBA00004651"/>
    </source>
</evidence>
<reference evidence="8 9" key="2">
    <citation type="submission" date="2015-10" db="EMBL/GenBank/DDBJ databases">
        <title>Draft Genome Sequence of Prosthecomicrobium hirschii ATCC 27832.</title>
        <authorList>
            <person name="Daniel J."/>
            <person name="Givan S.A."/>
            <person name="Brun Y.V."/>
            <person name="Brown P.J."/>
        </authorList>
    </citation>
    <scope>NUCLEOTIDE SEQUENCE [LARGE SCALE GENOMIC DNA]</scope>
    <source>
        <strain evidence="8 9">16</strain>
    </source>
</reference>
<feature type="domain" description="EamA" evidence="7">
    <location>
        <begin position="17"/>
        <end position="149"/>
    </location>
</feature>
<dbReference type="InterPro" id="IPR037185">
    <property type="entry name" value="EmrE-like"/>
</dbReference>
<evidence type="ECO:0000313" key="9">
    <source>
        <dbReference type="Proteomes" id="UP000048984"/>
    </source>
</evidence>
<feature type="transmembrane region" description="Helical" evidence="6">
    <location>
        <begin position="139"/>
        <end position="156"/>
    </location>
</feature>
<gene>
    <name evidence="8" type="ORF">ABB55_26900</name>
</gene>
<dbReference type="InterPro" id="IPR000620">
    <property type="entry name" value="EamA_dom"/>
</dbReference>
<keyword evidence="9" id="KW-1185">Reference proteome</keyword>
<feature type="transmembrane region" description="Helical" evidence="6">
    <location>
        <begin position="47"/>
        <end position="66"/>
    </location>
</feature>
<organism evidence="8 9">
    <name type="scientific">Prosthecodimorpha hirschii</name>
    <dbReference type="NCBI Taxonomy" id="665126"/>
    <lineage>
        <taxon>Bacteria</taxon>
        <taxon>Pseudomonadati</taxon>
        <taxon>Pseudomonadota</taxon>
        <taxon>Alphaproteobacteria</taxon>
        <taxon>Hyphomicrobiales</taxon>
        <taxon>Ancalomicrobiaceae</taxon>
        <taxon>Prosthecodimorpha</taxon>
    </lineage>
</organism>
<keyword evidence="4 6" id="KW-1133">Transmembrane helix</keyword>
<dbReference type="PANTHER" id="PTHR32322">
    <property type="entry name" value="INNER MEMBRANE TRANSPORTER"/>
    <property type="match status" value="1"/>
</dbReference>
<name>A0A0P6VXL3_9HYPH</name>
<feature type="transmembrane region" description="Helical" evidence="6">
    <location>
        <begin position="256"/>
        <end position="275"/>
    </location>
</feature>
<dbReference type="RefSeq" id="WP_054362321.1">
    <property type="nucleotide sequence ID" value="NZ_LJYW01000001.1"/>
</dbReference>
<feature type="domain" description="EamA" evidence="7">
    <location>
        <begin position="163"/>
        <end position="297"/>
    </location>
</feature>
<dbReference type="EMBL" id="LJYW01000001">
    <property type="protein sequence ID" value="KPL56154.1"/>
    <property type="molecule type" value="Genomic_DNA"/>
</dbReference>
<comment type="subcellular location">
    <subcellularLocation>
        <location evidence="1">Cell membrane</location>
        <topology evidence="1">Multi-pass membrane protein</topology>
    </subcellularLocation>
</comment>
<evidence type="ECO:0000256" key="4">
    <source>
        <dbReference type="ARBA" id="ARBA00022989"/>
    </source>
</evidence>
<dbReference type="PANTHER" id="PTHR32322:SF18">
    <property type="entry name" value="S-ADENOSYLMETHIONINE_S-ADENOSYLHOMOCYSTEINE TRANSPORTER"/>
    <property type="match status" value="1"/>
</dbReference>
<evidence type="ECO:0000313" key="8">
    <source>
        <dbReference type="EMBL" id="KPL56154.1"/>
    </source>
</evidence>
<dbReference type="Pfam" id="PF00892">
    <property type="entry name" value="EamA"/>
    <property type="match status" value="2"/>
</dbReference>
<comment type="caution">
    <text evidence="8">The sequence shown here is derived from an EMBL/GenBank/DDBJ whole genome shotgun (WGS) entry which is preliminary data.</text>
</comment>
<feature type="transmembrane region" description="Helical" evidence="6">
    <location>
        <begin position="78"/>
        <end position="99"/>
    </location>
</feature>
<keyword evidence="2" id="KW-1003">Cell membrane</keyword>
<feature type="transmembrane region" description="Helical" evidence="6">
    <location>
        <begin position="193"/>
        <end position="212"/>
    </location>
</feature>
<dbReference type="SUPFAM" id="SSF103481">
    <property type="entry name" value="Multidrug resistance efflux transporter EmrE"/>
    <property type="match status" value="2"/>
</dbReference>
<evidence type="ECO:0000256" key="6">
    <source>
        <dbReference type="SAM" id="Phobius"/>
    </source>
</evidence>
<protein>
    <recommendedName>
        <fullName evidence="7">EamA domain-containing protein</fullName>
    </recommendedName>
</protein>
<evidence type="ECO:0000256" key="5">
    <source>
        <dbReference type="ARBA" id="ARBA00023136"/>
    </source>
</evidence>
<keyword evidence="3 6" id="KW-0812">Transmembrane</keyword>
<dbReference type="AlphaFoldDB" id="A0A0P6VXL3"/>
<evidence type="ECO:0000259" key="7">
    <source>
        <dbReference type="Pfam" id="PF00892"/>
    </source>
</evidence>
<feature type="transmembrane region" description="Helical" evidence="6">
    <location>
        <begin position="162"/>
        <end position="181"/>
    </location>
</feature>
<evidence type="ECO:0000256" key="2">
    <source>
        <dbReference type="ARBA" id="ARBA00022475"/>
    </source>
</evidence>
<feature type="transmembrane region" description="Helical" evidence="6">
    <location>
        <begin position="224"/>
        <end position="244"/>
    </location>
</feature>
<dbReference type="InterPro" id="IPR050638">
    <property type="entry name" value="AA-Vitamin_Transporters"/>
</dbReference>
<evidence type="ECO:0000256" key="3">
    <source>
        <dbReference type="ARBA" id="ARBA00022692"/>
    </source>
</evidence>
<dbReference type="GO" id="GO:0005886">
    <property type="term" value="C:plasma membrane"/>
    <property type="evidence" value="ECO:0007669"/>
    <property type="project" value="UniProtKB-SubCell"/>
</dbReference>
<feature type="transmembrane region" description="Helical" evidence="6">
    <location>
        <begin position="281"/>
        <end position="301"/>
    </location>
</feature>
<proteinExistence type="predicted"/>
<feature type="transmembrane region" description="Helical" evidence="6">
    <location>
        <begin position="15"/>
        <end position="35"/>
    </location>
</feature>
<accession>A0A0P6VXL3</accession>
<feature type="transmembrane region" description="Helical" evidence="6">
    <location>
        <begin position="105"/>
        <end position="127"/>
    </location>
</feature>
<reference evidence="8 9" key="1">
    <citation type="submission" date="2015-09" db="EMBL/GenBank/DDBJ databases">
        <authorList>
            <person name="Jackson K.R."/>
            <person name="Lunt B.L."/>
            <person name="Fisher J.N.B."/>
            <person name="Gardner A.V."/>
            <person name="Bailey M.E."/>
            <person name="Deus L.M."/>
            <person name="Earl A.S."/>
            <person name="Gibby P.D."/>
            <person name="Hartmann K.A."/>
            <person name="Liu J.E."/>
            <person name="Manci A.M."/>
            <person name="Nielsen D.A."/>
            <person name="Solomon M.B."/>
            <person name="Breakwell D.P."/>
            <person name="Burnett S.H."/>
            <person name="Grose J.H."/>
        </authorList>
    </citation>
    <scope>NUCLEOTIDE SEQUENCE [LARGE SCALE GENOMIC DNA]</scope>
    <source>
        <strain evidence="8 9">16</strain>
    </source>
</reference>